<keyword evidence="7" id="KW-0862">Zinc</keyword>
<dbReference type="GO" id="GO:0051603">
    <property type="term" value="P:proteolysis involved in protein catabolic process"/>
    <property type="evidence" value="ECO:0007669"/>
    <property type="project" value="TreeGrafter"/>
</dbReference>
<dbReference type="GO" id="GO:0004222">
    <property type="term" value="F:metalloendopeptidase activity"/>
    <property type="evidence" value="ECO:0007669"/>
    <property type="project" value="InterPro"/>
</dbReference>
<dbReference type="AlphaFoldDB" id="C6WT71"/>
<keyword evidence="8" id="KW-0482">Metalloprotease</keyword>
<evidence type="ECO:0000256" key="4">
    <source>
        <dbReference type="ARBA" id="ARBA00022729"/>
    </source>
</evidence>
<dbReference type="Proteomes" id="UP000002742">
    <property type="component" value="Chromosome"/>
</dbReference>
<dbReference type="InterPro" id="IPR051156">
    <property type="entry name" value="Mito/Outer_Membr_Metalloprot"/>
</dbReference>
<evidence type="ECO:0000256" key="7">
    <source>
        <dbReference type="ARBA" id="ARBA00022833"/>
    </source>
</evidence>
<gene>
    <name evidence="10" type="ordered locus">Mmol_2231</name>
</gene>
<evidence type="ECO:0000256" key="3">
    <source>
        <dbReference type="ARBA" id="ARBA00022723"/>
    </source>
</evidence>
<comment type="cofactor">
    <cofactor evidence="1">
        <name>Zn(2+)</name>
        <dbReference type="ChEBI" id="CHEBI:29105"/>
    </cofactor>
</comment>
<dbReference type="EMBL" id="CP001672">
    <property type="protein sequence ID" value="ACT49133.1"/>
    <property type="molecule type" value="Genomic_DNA"/>
</dbReference>
<dbReference type="PANTHER" id="PTHR22726">
    <property type="entry name" value="METALLOENDOPEPTIDASE OMA1"/>
    <property type="match status" value="1"/>
</dbReference>
<evidence type="ECO:0000313" key="11">
    <source>
        <dbReference type="Proteomes" id="UP000002742"/>
    </source>
</evidence>
<sequence length="505" mass="55931">MADNLRRIMKHSTTNVIIVMMKLTLPTIRLLAIILLVVAVAHGHLAVANELPDLGDVSATVLSPLQEQEIAEQILRQVAVSDEVLNDVEVTDYLQSLGGKLVANGPDKRQSFNFFVVQDPSINAFAMPGGVIGVHTGLILAANSESELASVLGHEIGHVTQRHLARMLASQKYDTFKNLAGIALALLVARSNPQLATGALTASSAIGVQNQLDYTREHEREADRIGLQILDSGGFDVRAMPEFFKTLQRGSRFAEGNAPSFLRTHPLTSERIADVTNRVEQMHYKQVRDSIEFQYVKAKLRATLGGDQAAIDLFEQNIREQRYANAAAEHYGLTVALLRKSAWVAADKELAWLQKNAAPHPMIASLAARLEVARDKPAAAAERYASGLRSFPDSRALIYGYAEHYLATRQAEPAIQLVKAKQSLYPNDAYFYDLLAKAYTMQHKVLLSHQAQSEAYFRKYDLARAIEQMDLAAKANDGDFYQQSIVEARLRQLRQMMGDDKKAKL</sequence>
<evidence type="ECO:0000259" key="9">
    <source>
        <dbReference type="Pfam" id="PF01435"/>
    </source>
</evidence>
<keyword evidence="5" id="KW-0574">Periplasm</keyword>
<organism evidence="10 11">
    <name type="scientific">Methylotenera mobilis (strain JLW8 / ATCC BAA-1282 / DSM 17540)</name>
    <dbReference type="NCBI Taxonomy" id="583345"/>
    <lineage>
        <taxon>Bacteria</taxon>
        <taxon>Pseudomonadati</taxon>
        <taxon>Pseudomonadota</taxon>
        <taxon>Betaproteobacteria</taxon>
        <taxon>Nitrosomonadales</taxon>
        <taxon>Methylophilaceae</taxon>
        <taxon>Methylotenera</taxon>
    </lineage>
</organism>
<keyword evidence="6" id="KW-0378">Hydrolase</keyword>
<dbReference type="PANTHER" id="PTHR22726:SF1">
    <property type="entry name" value="METALLOENDOPEPTIDASE OMA1, MITOCHONDRIAL"/>
    <property type="match status" value="1"/>
</dbReference>
<dbReference type="GO" id="GO:0046872">
    <property type="term" value="F:metal ion binding"/>
    <property type="evidence" value="ECO:0007669"/>
    <property type="project" value="UniProtKB-KW"/>
</dbReference>
<feature type="domain" description="Peptidase M48" evidence="9">
    <location>
        <begin position="93"/>
        <end position="278"/>
    </location>
</feature>
<dbReference type="HOGENOM" id="CLU_030556_1_1_4"/>
<dbReference type="GO" id="GO:0016020">
    <property type="term" value="C:membrane"/>
    <property type="evidence" value="ECO:0007669"/>
    <property type="project" value="InterPro"/>
</dbReference>
<evidence type="ECO:0000256" key="1">
    <source>
        <dbReference type="ARBA" id="ARBA00001947"/>
    </source>
</evidence>
<keyword evidence="2" id="KW-0645">Protease</keyword>
<dbReference type="Pfam" id="PF01435">
    <property type="entry name" value="Peptidase_M48"/>
    <property type="match status" value="1"/>
</dbReference>
<evidence type="ECO:0000256" key="2">
    <source>
        <dbReference type="ARBA" id="ARBA00022670"/>
    </source>
</evidence>
<accession>C6WT71</accession>
<evidence type="ECO:0000256" key="8">
    <source>
        <dbReference type="ARBA" id="ARBA00023049"/>
    </source>
</evidence>
<dbReference type="Gene3D" id="3.30.2010.10">
    <property type="entry name" value="Metalloproteases ('zincins'), catalytic domain"/>
    <property type="match status" value="1"/>
</dbReference>
<keyword evidence="11" id="KW-1185">Reference proteome</keyword>
<dbReference type="STRING" id="583345.Mmol_2231"/>
<reference evidence="11" key="1">
    <citation type="submission" date="2009-07" db="EMBL/GenBank/DDBJ databases">
        <title>Complete sequence of Methylotenera mobilis JLW8.</title>
        <authorList>
            <consortium name="US DOE Joint Genome Institute"/>
            <person name="Lucas S."/>
            <person name="Copeland A."/>
            <person name="Lapidus A."/>
            <person name="Glavina del Rio T."/>
            <person name="Tice H."/>
            <person name="Bruce D."/>
            <person name="Goodwin L."/>
            <person name="Pitluck S."/>
            <person name="LaButti K.M."/>
            <person name="Clum A."/>
            <person name="Larimer F."/>
            <person name="Land M."/>
            <person name="Hauser L."/>
            <person name="Kyrpides N."/>
            <person name="Mikhailova N."/>
            <person name="Kayluzhnaya M."/>
            <person name="Chistoserdova L."/>
        </authorList>
    </citation>
    <scope>NUCLEOTIDE SEQUENCE [LARGE SCALE GENOMIC DNA]</scope>
    <source>
        <strain evidence="11">JLW8 / ATCC BAA-1282 / DSM 17540</strain>
    </source>
</reference>
<reference evidence="10 11" key="2">
    <citation type="journal article" date="2011" name="J. Bacteriol.">
        <title>Genomes of three methylotrophs from a single niche uncover genetic and metabolic divergence of Methylophilaceae.</title>
        <authorList>
            <person name="Lapidus A."/>
            <person name="Clum A."/>
            <person name="Labutti K."/>
            <person name="Kaluzhnaya M.G."/>
            <person name="Lim S."/>
            <person name="Beck D.A."/>
            <person name="Glavina Del Rio T."/>
            <person name="Nolan M."/>
            <person name="Mavromatis K."/>
            <person name="Huntemann M."/>
            <person name="Lucas S."/>
            <person name="Lidstrom M.E."/>
            <person name="Ivanova N."/>
            <person name="Chistoserdova L."/>
        </authorList>
    </citation>
    <scope>NUCLEOTIDE SEQUENCE [LARGE SCALE GENOMIC DNA]</scope>
    <source>
        <strain evidence="11">JLW8 / ATCC BAA-1282 / DSM 17540</strain>
    </source>
</reference>
<evidence type="ECO:0000313" key="10">
    <source>
        <dbReference type="EMBL" id="ACT49133.1"/>
    </source>
</evidence>
<dbReference type="SUPFAM" id="SSF48452">
    <property type="entry name" value="TPR-like"/>
    <property type="match status" value="1"/>
</dbReference>
<evidence type="ECO:0000256" key="5">
    <source>
        <dbReference type="ARBA" id="ARBA00022764"/>
    </source>
</evidence>
<dbReference type="Pfam" id="PF14559">
    <property type="entry name" value="TPR_19"/>
    <property type="match status" value="1"/>
</dbReference>
<dbReference type="InterPro" id="IPR001915">
    <property type="entry name" value="Peptidase_M48"/>
</dbReference>
<dbReference type="KEGG" id="mmb:Mmol_2231"/>
<name>C6WT71_METML</name>
<dbReference type="CDD" id="cd07333">
    <property type="entry name" value="M48C_bepA_like"/>
    <property type="match status" value="1"/>
</dbReference>
<protein>
    <submittedName>
        <fullName evidence="10">Peptidase M48 Ste24p</fullName>
    </submittedName>
</protein>
<dbReference type="InterPro" id="IPR030873">
    <property type="entry name" value="Protease_BepA"/>
</dbReference>
<dbReference type="InterPro" id="IPR011990">
    <property type="entry name" value="TPR-like_helical_dom_sf"/>
</dbReference>
<keyword evidence="4" id="KW-0732">Signal</keyword>
<keyword evidence="3" id="KW-0479">Metal-binding</keyword>
<dbReference type="eggNOG" id="COG4783">
    <property type="taxonomic scope" value="Bacteria"/>
</dbReference>
<proteinExistence type="inferred from homology"/>
<evidence type="ECO:0000256" key="6">
    <source>
        <dbReference type="ARBA" id="ARBA00022801"/>
    </source>
</evidence>
<dbReference type="HAMAP" id="MF_00997">
    <property type="entry name" value="Protease_BepA"/>
    <property type="match status" value="1"/>
</dbReference>